<keyword evidence="6" id="KW-1185">Reference proteome</keyword>
<feature type="repeat" description="ANK" evidence="2">
    <location>
        <begin position="1003"/>
        <end position="1030"/>
    </location>
</feature>
<dbReference type="RefSeq" id="XP_033602978.1">
    <property type="nucleotide sequence ID" value="XM_033748067.1"/>
</dbReference>
<dbReference type="SUPFAM" id="SSF48403">
    <property type="entry name" value="Ankyrin repeat"/>
    <property type="match status" value="1"/>
</dbReference>
<dbReference type="Gene3D" id="1.25.40.20">
    <property type="entry name" value="Ankyrin repeat-containing domain"/>
    <property type="match status" value="1"/>
</dbReference>
<evidence type="ECO:0000259" key="3">
    <source>
        <dbReference type="Pfam" id="PF06985"/>
    </source>
</evidence>
<name>A0A6A6WFZ2_9PEZI</name>
<dbReference type="InterPro" id="IPR002110">
    <property type="entry name" value="Ankyrin_rpt"/>
</dbReference>
<dbReference type="GeneID" id="54489121"/>
<accession>A0A6A6WFZ2</accession>
<dbReference type="InterPro" id="IPR036770">
    <property type="entry name" value="Ankyrin_rpt-contain_sf"/>
</dbReference>
<evidence type="ECO:0000256" key="1">
    <source>
        <dbReference type="ARBA" id="ARBA00022737"/>
    </source>
</evidence>
<evidence type="ECO:0000313" key="6">
    <source>
        <dbReference type="Proteomes" id="UP000799437"/>
    </source>
</evidence>
<dbReference type="EMBL" id="ML996568">
    <property type="protein sequence ID" value="KAF2760527.1"/>
    <property type="molecule type" value="Genomic_DNA"/>
</dbReference>
<organism evidence="5 6">
    <name type="scientific">Pseudovirgaria hyperparasitica</name>
    <dbReference type="NCBI Taxonomy" id="470096"/>
    <lineage>
        <taxon>Eukaryota</taxon>
        <taxon>Fungi</taxon>
        <taxon>Dikarya</taxon>
        <taxon>Ascomycota</taxon>
        <taxon>Pezizomycotina</taxon>
        <taxon>Dothideomycetes</taxon>
        <taxon>Dothideomycetes incertae sedis</taxon>
        <taxon>Acrospermales</taxon>
        <taxon>Acrospermaceae</taxon>
        <taxon>Pseudovirgaria</taxon>
    </lineage>
</organism>
<protein>
    <submittedName>
        <fullName evidence="5">Uncharacterized protein</fullName>
    </submittedName>
</protein>
<gene>
    <name evidence="5" type="ORF">EJ05DRAFT_509055</name>
</gene>
<evidence type="ECO:0000259" key="4">
    <source>
        <dbReference type="Pfam" id="PF24883"/>
    </source>
</evidence>
<dbReference type="InterPro" id="IPR056884">
    <property type="entry name" value="NPHP3-like_N"/>
</dbReference>
<dbReference type="Gene3D" id="3.40.50.300">
    <property type="entry name" value="P-loop containing nucleotide triphosphate hydrolases"/>
    <property type="match status" value="1"/>
</dbReference>
<reference evidence="5" key="1">
    <citation type="journal article" date="2020" name="Stud. Mycol.">
        <title>101 Dothideomycetes genomes: a test case for predicting lifestyles and emergence of pathogens.</title>
        <authorList>
            <person name="Haridas S."/>
            <person name="Albert R."/>
            <person name="Binder M."/>
            <person name="Bloem J."/>
            <person name="Labutti K."/>
            <person name="Salamov A."/>
            <person name="Andreopoulos B."/>
            <person name="Baker S."/>
            <person name="Barry K."/>
            <person name="Bills G."/>
            <person name="Bluhm B."/>
            <person name="Cannon C."/>
            <person name="Castanera R."/>
            <person name="Culley D."/>
            <person name="Daum C."/>
            <person name="Ezra D."/>
            <person name="Gonzalez J."/>
            <person name="Henrissat B."/>
            <person name="Kuo A."/>
            <person name="Liang C."/>
            <person name="Lipzen A."/>
            <person name="Lutzoni F."/>
            <person name="Magnuson J."/>
            <person name="Mondo S."/>
            <person name="Nolan M."/>
            <person name="Ohm R."/>
            <person name="Pangilinan J."/>
            <person name="Park H.-J."/>
            <person name="Ramirez L."/>
            <person name="Alfaro M."/>
            <person name="Sun H."/>
            <person name="Tritt A."/>
            <person name="Yoshinaga Y."/>
            <person name="Zwiers L.-H."/>
            <person name="Turgeon B."/>
            <person name="Goodwin S."/>
            <person name="Spatafora J."/>
            <person name="Crous P."/>
            <person name="Grigoriev I."/>
        </authorList>
    </citation>
    <scope>NUCLEOTIDE SEQUENCE</scope>
    <source>
        <strain evidence="5">CBS 121739</strain>
    </source>
</reference>
<dbReference type="Pfam" id="PF24883">
    <property type="entry name" value="NPHP3_N"/>
    <property type="match status" value="2"/>
</dbReference>
<dbReference type="PANTHER" id="PTHR10622">
    <property type="entry name" value="HET DOMAIN-CONTAINING PROTEIN"/>
    <property type="match status" value="1"/>
</dbReference>
<dbReference type="PROSITE" id="PS50088">
    <property type="entry name" value="ANK_REPEAT"/>
    <property type="match status" value="1"/>
</dbReference>
<feature type="domain" description="Nephrocystin 3-like N-terminal" evidence="4">
    <location>
        <begin position="265"/>
        <end position="308"/>
    </location>
</feature>
<proteinExistence type="predicted"/>
<dbReference type="OrthoDB" id="194358at2759"/>
<dbReference type="AlphaFoldDB" id="A0A6A6WFZ2"/>
<dbReference type="Pfam" id="PF06985">
    <property type="entry name" value="HET"/>
    <property type="match status" value="1"/>
</dbReference>
<feature type="domain" description="Nephrocystin 3-like N-terminal" evidence="4">
    <location>
        <begin position="313"/>
        <end position="418"/>
    </location>
</feature>
<dbReference type="SUPFAM" id="SSF52540">
    <property type="entry name" value="P-loop containing nucleoside triphosphate hydrolases"/>
    <property type="match status" value="1"/>
</dbReference>
<dbReference type="InterPro" id="IPR027417">
    <property type="entry name" value="P-loop_NTPase"/>
</dbReference>
<dbReference type="PANTHER" id="PTHR10622:SF13">
    <property type="entry name" value="NACHT DOMAIN-CONTAINING PROTEIN"/>
    <property type="match status" value="1"/>
</dbReference>
<evidence type="ECO:0000256" key="2">
    <source>
        <dbReference type="PROSITE-ProRule" id="PRU00023"/>
    </source>
</evidence>
<dbReference type="Pfam" id="PF00023">
    <property type="entry name" value="Ank"/>
    <property type="match status" value="1"/>
</dbReference>
<dbReference type="InterPro" id="IPR010730">
    <property type="entry name" value="HET"/>
</dbReference>
<dbReference type="PROSITE" id="PS50297">
    <property type="entry name" value="ANK_REP_REGION"/>
    <property type="match status" value="1"/>
</dbReference>
<keyword evidence="2" id="KW-0040">ANK repeat</keyword>
<keyword evidence="1" id="KW-0677">Repeat</keyword>
<dbReference type="Proteomes" id="UP000799437">
    <property type="component" value="Unassembled WGS sequence"/>
</dbReference>
<evidence type="ECO:0000313" key="5">
    <source>
        <dbReference type="EMBL" id="KAF2760527.1"/>
    </source>
</evidence>
<sequence length="1113" mass="126548">MRLLKVGRSGFNFAPPCDENKAPPYAILSHVWGRPEDEVQYDDIGTAQIDHLEYFWVDTCCINKRDTSELSEALVSMFRWYQKATKCYVYLSDVSTTVHALATSETSWKQEFRMSRWFTRGWTLQELIAPRTVEFYSKEGGRLGNKLSLVGDLCDLTHIDADVLRGTTSVSDISVDQIFSWASGRQTTREEDKAYSLLGMFGVSMSIIYNETLEKAMFRLREEISKKSALQGRYTPGAVKELLASLKFDEYGARQRSIKAAHARTCKWFLELPSYKRWLEHQGTDNQGSLIWIRGKPGSGKSTLMNFLDCTELEKTTIGAYRSLLVQLLEKVPSLRSVLAAVDFGSTRGPFGEWELEPLKYLLFTAVENLQHQYALCFIDALDECGEAEIRDMVYFLKELCEVATTSDCQIRICFASRHYPNITLQEAESIILENEAGHSEDIERYLSSMLQIGKTTRADMIRREILKRASGVFMWVVLVVELLNKEYDKGRLDKIEKKLEKIPDDLHALFRSIIVRDSTGNDKLEVCLLWVLFAQRPLSAQELVMAILHKVEGTIPSSSDTDTMDMEKIIVDASKGLAEKTKAKNNPTIQFIHESVRDFLLNGGLEDVNPRYATDPVGMSHETLKLQCEKYIAAVNLRHYKPSAKKSRHDHLETRDAIMKNFGLLGYATESILYHSDKAARYAIPQNKFIKEFEFNLSDWIEKYNACERFVARGYGRETRMAYVLADRGYARLIAHHIVGDAYVALDNNCRYKLPLIAALAQGHKEAAISLLRVRVEHAETEHLRQLCKVYAASNDWRGKFKKGVEYTQGNMSLPTIDHANDALLNFIAEANDYPWSRCDRDRCIVAAANRGHQRLTFMFLKEMPGRASEAFTAAASRGHRGLVSAIYSDYRDQLGRFTINHVLDTAHESRHDEMVEHLFGLGIDIRQKDILIPFVARDDQKIVRRLLDLGADINGLPNHAVIIEPGGCVKSFRVSCMRDVTIWYHKPGVVQQRPPNNVNMDKYSPLELACFLGNERMVRLLLDKGARIGQALLVTFLRDLRCASGSCLSIMRILCDHGANPNDAPDRIRNDLKLKVAEAYKTSITPPNEPVSSIRDGYYHVASEKFGPQRF</sequence>
<feature type="domain" description="Heterokaryon incompatibility" evidence="3">
    <location>
        <begin position="25"/>
        <end position="98"/>
    </location>
</feature>